<accession>A0A0V0TU29</accession>
<dbReference type="AlphaFoldDB" id="A0A0V0TU29"/>
<name>A0A0V0TU29_9BILA</name>
<reference evidence="1 2" key="1">
    <citation type="submission" date="2015-01" db="EMBL/GenBank/DDBJ databases">
        <title>Evolution of Trichinella species and genotypes.</title>
        <authorList>
            <person name="Korhonen P.K."/>
            <person name="Edoardo P."/>
            <person name="Giuseppe L.R."/>
            <person name="Gasser R.B."/>
        </authorList>
    </citation>
    <scope>NUCLEOTIDE SEQUENCE [LARGE SCALE GENOMIC DNA]</scope>
    <source>
        <strain evidence="1">ISS417</strain>
    </source>
</reference>
<dbReference type="EMBL" id="JYDJ01000145">
    <property type="protein sequence ID" value="KRX42414.1"/>
    <property type="molecule type" value="Genomic_DNA"/>
</dbReference>
<comment type="caution">
    <text evidence="1">The sequence shown here is derived from an EMBL/GenBank/DDBJ whole genome shotgun (WGS) entry which is preliminary data.</text>
</comment>
<evidence type="ECO:0000313" key="1">
    <source>
        <dbReference type="EMBL" id="KRX42414.1"/>
    </source>
</evidence>
<keyword evidence="2" id="KW-1185">Reference proteome</keyword>
<gene>
    <name evidence="1" type="ORF">T05_3351</name>
</gene>
<proteinExistence type="predicted"/>
<protein>
    <submittedName>
        <fullName evidence="1">Uncharacterized protein</fullName>
    </submittedName>
</protein>
<dbReference type="Proteomes" id="UP000055048">
    <property type="component" value="Unassembled WGS sequence"/>
</dbReference>
<dbReference type="OrthoDB" id="5915586at2759"/>
<sequence>MSHTYWVGLITCSTPQPSGWLRPKQCSLSSILATGSVGQFYLLCSHGGPCHHMAVFIRVPREQPRLGMSAGFFLVGQYLQHWGDTDS</sequence>
<organism evidence="1 2">
    <name type="scientific">Trichinella murrelli</name>
    <dbReference type="NCBI Taxonomy" id="144512"/>
    <lineage>
        <taxon>Eukaryota</taxon>
        <taxon>Metazoa</taxon>
        <taxon>Ecdysozoa</taxon>
        <taxon>Nematoda</taxon>
        <taxon>Enoplea</taxon>
        <taxon>Dorylaimia</taxon>
        <taxon>Trichinellida</taxon>
        <taxon>Trichinellidae</taxon>
        <taxon>Trichinella</taxon>
    </lineage>
</organism>
<evidence type="ECO:0000313" key="2">
    <source>
        <dbReference type="Proteomes" id="UP000055048"/>
    </source>
</evidence>